<comment type="caution">
    <text evidence="1">The sequence shown here is derived from an EMBL/GenBank/DDBJ whole genome shotgun (WGS) entry which is preliminary data.</text>
</comment>
<gene>
    <name evidence="1" type="ORF">RP29_19935</name>
</gene>
<organism evidence="1 2">
    <name type="scientific">Acidovorax temperans</name>
    <dbReference type="NCBI Taxonomy" id="80878"/>
    <lineage>
        <taxon>Bacteria</taxon>
        <taxon>Pseudomonadati</taxon>
        <taxon>Pseudomonadota</taxon>
        <taxon>Betaproteobacteria</taxon>
        <taxon>Burkholderiales</taxon>
        <taxon>Comamonadaceae</taxon>
        <taxon>Acidovorax</taxon>
    </lineage>
</organism>
<sequence length="208" mass="22541">MSISNYSVPTNPYEDWRGSERRGFVPTARQKVILDAYAEAVATGLYYTKDIYVVVSKKLGLTPEQLAQCTTNVDGGDFGYDLYQARSCYNAMTQHKAVDDAAAALCNLQVGMKLGTLIFNDHKRTTDVSVLQSADPSQVALQGKRGAYKVTFTTDALSIKCAIERAASKGVRKDSFEDFAASLRSPLSATTVIQPRTESASADLFAAA</sequence>
<keyword evidence="2" id="KW-1185">Reference proteome</keyword>
<reference evidence="1 2" key="1">
    <citation type="submission" date="2014-12" db="EMBL/GenBank/DDBJ databases">
        <title>Isolation of bacteria from lake water.</title>
        <authorList>
            <person name="Sheng K.-Y."/>
            <person name="Chin P.-S."/>
            <person name="Chan K.-G."/>
            <person name="Tan G.S."/>
        </authorList>
    </citation>
    <scope>NUCLEOTIDE SEQUENCE [LARGE SCALE GENOMIC DNA]</scope>
    <source>
        <strain evidence="1 2">KY4</strain>
    </source>
</reference>
<dbReference type="Proteomes" id="UP000032566">
    <property type="component" value="Unassembled WGS sequence"/>
</dbReference>
<dbReference type="RefSeq" id="WP_044403051.1">
    <property type="nucleotide sequence ID" value="NZ_JXYQ01000106.1"/>
</dbReference>
<accession>A0A0D7K492</accession>
<proteinExistence type="predicted"/>
<evidence type="ECO:0000313" key="2">
    <source>
        <dbReference type="Proteomes" id="UP000032566"/>
    </source>
</evidence>
<evidence type="ECO:0000313" key="1">
    <source>
        <dbReference type="EMBL" id="KJA08814.1"/>
    </source>
</evidence>
<name>A0A0D7K492_9BURK</name>
<protein>
    <submittedName>
        <fullName evidence="1">Uncharacterized protein</fullName>
    </submittedName>
</protein>
<dbReference type="OrthoDB" id="10009054at2"/>
<dbReference type="AlphaFoldDB" id="A0A0D7K492"/>
<dbReference type="EMBL" id="JXYQ01000106">
    <property type="protein sequence ID" value="KJA08814.1"/>
    <property type="molecule type" value="Genomic_DNA"/>
</dbReference>
<dbReference type="PATRIC" id="fig|80878.5.peg.101"/>